<feature type="domain" description="Carrier" evidence="6">
    <location>
        <begin position="1640"/>
        <end position="1715"/>
    </location>
</feature>
<dbReference type="InterPro" id="IPR001242">
    <property type="entry name" value="Condensation_dom"/>
</dbReference>
<dbReference type="CDD" id="cd05930">
    <property type="entry name" value="A_NRPS"/>
    <property type="match status" value="1"/>
</dbReference>
<dbReference type="Gene3D" id="3.30.559.10">
    <property type="entry name" value="Chloramphenicol acetyltransferase-like domain"/>
    <property type="match status" value="1"/>
</dbReference>
<dbReference type="Gene3D" id="1.10.1200.10">
    <property type="entry name" value="ACP-like"/>
    <property type="match status" value="2"/>
</dbReference>
<feature type="domain" description="Carrier" evidence="6">
    <location>
        <begin position="566"/>
        <end position="640"/>
    </location>
</feature>
<dbReference type="Pfam" id="PF00668">
    <property type="entry name" value="Condensation"/>
    <property type="match status" value="1"/>
</dbReference>
<comment type="caution">
    <text evidence="7">The sequence shown here is derived from an EMBL/GenBank/DDBJ whole genome shotgun (WGS) entry which is preliminary data.</text>
</comment>
<dbReference type="Pfam" id="PF23024">
    <property type="entry name" value="AMP-dom_DIP2-like"/>
    <property type="match status" value="1"/>
</dbReference>
<dbReference type="SMART" id="SM00823">
    <property type="entry name" value="PKS_PP"/>
    <property type="match status" value="2"/>
</dbReference>
<comment type="cofactor">
    <cofactor evidence="1">
        <name>pantetheine 4'-phosphate</name>
        <dbReference type="ChEBI" id="CHEBI:47942"/>
    </cofactor>
</comment>
<keyword evidence="8" id="KW-1185">Reference proteome</keyword>
<dbReference type="InterPro" id="IPR042099">
    <property type="entry name" value="ANL_N_sf"/>
</dbReference>
<dbReference type="Proteomes" id="UP001467690">
    <property type="component" value="Unassembled WGS sequence"/>
</dbReference>
<evidence type="ECO:0000256" key="5">
    <source>
        <dbReference type="ARBA" id="ARBA00023098"/>
    </source>
</evidence>
<evidence type="ECO:0000256" key="4">
    <source>
        <dbReference type="ARBA" id="ARBA00022832"/>
    </source>
</evidence>
<dbReference type="InterPro" id="IPR045851">
    <property type="entry name" value="AMP-bd_C_sf"/>
</dbReference>
<evidence type="ECO:0000313" key="8">
    <source>
        <dbReference type="Proteomes" id="UP001467690"/>
    </source>
</evidence>
<keyword evidence="3" id="KW-0597">Phosphoprotein</keyword>
<dbReference type="SUPFAM" id="SSF52777">
    <property type="entry name" value="CoA-dependent acyltransferases"/>
    <property type="match status" value="2"/>
</dbReference>
<dbReference type="Pfam" id="PF00550">
    <property type="entry name" value="PP-binding"/>
    <property type="match status" value="2"/>
</dbReference>
<organism evidence="7 8">
    <name type="scientific">Catenovulum sediminis</name>
    <dbReference type="NCBI Taxonomy" id="1740262"/>
    <lineage>
        <taxon>Bacteria</taxon>
        <taxon>Pseudomonadati</taxon>
        <taxon>Pseudomonadota</taxon>
        <taxon>Gammaproteobacteria</taxon>
        <taxon>Alteromonadales</taxon>
        <taxon>Alteromonadaceae</taxon>
        <taxon>Catenovulum</taxon>
    </lineage>
</organism>
<dbReference type="PROSITE" id="PS00012">
    <property type="entry name" value="PHOSPHOPANTETHEINE"/>
    <property type="match status" value="1"/>
</dbReference>
<evidence type="ECO:0000256" key="3">
    <source>
        <dbReference type="ARBA" id="ARBA00022553"/>
    </source>
</evidence>
<keyword evidence="4" id="KW-0276">Fatty acid metabolism</keyword>
<dbReference type="SUPFAM" id="SSF47336">
    <property type="entry name" value="ACP-like"/>
    <property type="match status" value="2"/>
</dbReference>
<dbReference type="Gene3D" id="3.30.300.30">
    <property type="match status" value="2"/>
</dbReference>
<dbReference type="InterPro" id="IPR000873">
    <property type="entry name" value="AMP-dep_synth/lig_dom"/>
</dbReference>
<dbReference type="Pfam" id="PF00501">
    <property type="entry name" value="AMP-binding"/>
    <property type="match status" value="2"/>
</dbReference>
<accession>A0ABV1RFK4</accession>
<evidence type="ECO:0000313" key="7">
    <source>
        <dbReference type="EMBL" id="MER2491546.1"/>
    </source>
</evidence>
<dbReference type="RefSeq" id="WP_350401157.1">
    <property type="nucleotide sequence ID" value="NZ_JBELOE010000136.1"/>
</dbReference>
<dbReference type="Gene3D" id="3.30.559.30">
    <property type="entry name" value="Nonribosomal peptide synthetase, condensation domain"/>
    <property type="match status" value="1"/>
</dbReference>
<sequence length="1738" mass="194849">MSIIDQLARHANSSPTDIAFTYIENCGAATKLSFAELYHATQKISLFLHSQVQPGDTVVLLFPQGLDYIKAFLGCLHAGVIAVPLYPPTNTQHTDRVHSVIKDCHAALALTSHELKPTLLESLQPLKVCTLADGMSYEISNQKCDAKIEQSQLAFLQYTSGSTGNPKGVMVSHSNIIANLKSLESATLCDREDVFCNWLPLFHDLGLVNTLLLPIYLGAHSVLMSPSRFMKRPVAWLEAISQYRASICGAPNFAFELCTNRITAQQLTNIDLSCWRVAFNAAEPIKQQTLVEFQQKFAVHGFQDSAFYPSYGMAEATVFISGGQPDKPFITHSFSADKIQQGEALSSSTDIKTLKLVACGRVQESHNIKIVSPESLQEVAEEQVGEIWFSGPSVAQGYWNAAEKTAESFNQSLSHDSGHFLRTGDLGFIHAGELYICGRIKDVLIIKGRNYYPQDIEQSAFASCDGLRASGIVAFEQQDGVVLIAEVDTRALKSFNYQWAAQNIAANIFASFDILLQDIVFIRAGKLSKTSSGKVQRQRTKQSYLNHEFSPLFCLSEIKTSTQYEAPQGSMEIYLASLWQPLLQNRIGRHDNFFQLGGQSMAAASLITKINQTYQLDLSLSVLFEYQDLKSLAAYLTNAIAEQDTCVNMPSRITLNNKPIVTANQKSLWLLDQMDTGSPHYNIFSMFEITGDLNIIALQAALNTLIQRHAILRTTYHSVSDSVEVCVQSEFTFKLLQRQVSNESEVIERAYQQQKQVFNLSKDLMLRAELLCLKPQHYRLLLCFHHIAVDGISLQILEQELSTLYHGYQNDQTPTIGQHAFQFSDYAANAMQSLSANRTACTNYWLQSLKDLPACHNLPLDKPRPSKLTFRGGSVNAQINPQLLASLKLLARTQKTTLYTVLQTAFACLIHRYTAHNEVVMGSPYANRELPETNQMIGYLVNPLVLRNNFADNVPFNEQLQYHKQIIEKALKHHHLPFVELVDLLKPERSLAYHPLFQILFTFNQASEQSLNLAKCDVKAIPCERLYARFDIALEVTEQTDGLSLVWEYARDIFNEKTINRLNIHFQQLLTSIVKSPERPISQQILLTQSEQHYLLRAGVNQLETPKKWQSVVDCFVAQVNQTPNKKALFFKQQSITFSDLNKQANQLAYRLIDNGAQKGRCVAICMERSIDTLVGLWAILKSGAAYVPLDPGYPLERLNYMLQDSAACILLCQTDTLDMLDIPASCLQLDFDVLTKPPFNTQLVDLPTACEQDLAYIIYTSGSTGKPKGVQINHANLINFFVGLEQKFGRPTKQYSHWLAVTSICFDISVLELFWTSCRGDCVTIQPERPIAQSGQFITKQDKQQQQLLNKRLNHVWQAEVLVKQNNITHLQCTPSFAKQLSTETLQHLSVLLVGGEALSNDLANQLTQSASLKVFNMYGPTEATVWVSINQVKHGQKVYLAGPMANTQFVVLNKHYQLVPEGVVGELYIAGDSVSTGYWQRKKLTEERFIANPFKTQAGYKNLYKTGDLVCWMKNEQGQLVLDYQGRADQQVKVNGFRIELSEVETVLKALEHIKDAVVAVKESGNSQQLVAYLIMDDQPQTDIFVQYRQRLAEKLPEYMLPARFVVLAEFPLTANGKLDRNALPEPDASQSLTGYVAPSSELEQQLCDIWQRILGLQQIGVDDNFFAIGGHSLLATKLIAEVNLQFKSNFSLQLIFTAQTIKGLAKQIEKHCLLNSLKANDSAQGIAEDELEITI</sequence>
<dbReference type="InterPro" id="IPR040097">
    <property type="entry name" value="FAAL/FAAC"/>
</dbReference>
<dbReference type="InterPro" id="IPR023213">
    <property type="entry name" value="CAT-like_dom_sf"/>
</dbReference>
<dbReference type="Gene3D" id="2.30.38.10">
    <property type="entry name" value="Luciferase, Domain 3"/>
    <property type="match status" value="1"/>
</dbReference>
<protein>
    <submittedName>
        <fullName evidence="7">Amino acid adenylation domain-containing protein</fullName>
    </submittedName>
</protein>
<dbReference type="Pfam" id="PF13193">
    <property type="entry name" value="AMP-binding_C"/>
    <property type="match status" value="1"/>
</dbReference>
<dbReference type="Gene3D" id="3.40.50.12780">
    <property type="entry name" value="N-terminal domain of ligase-like"/>
    <property type="match status" value="1"/>
</dbReference>
<reference evidence="7 8" key="1">
    <citation type="submission" date="2024-06" db="EMBL/GenBank/DDBJ databases">
        <authorList>
            <person name="Chen R.Y."/>
        </authorList>
    </citation>
    <scope>NUCLEOTIDE SEQUENCE [LARGE SCALE GENOMIC DNA]</scope>
    <source>
        <strain evidence="7 8">D2</strain>
    </source>
</reference>
<dbReference type="CDD" id="cd05931">
    <property type="entry name" value="FAAL"/>
    <property type="match status" value="1"/>
</dbReference>
<dbReference type="InterPro" id="IPR010071">
    <property type="entry name" value="AA_adenyl_dom"/>
</dbReference>
<name>A0ABV1RFK4_9ALTE</name>
<dbReference type="InterPro" id="IPR025110">
    <property type="entry name" value="AMP-bd_C"/>
</dbReference>
<keyword evidence="5" id="KW-0443">Lipid metabolism</keyword>
<dbReference type="PANTHER" id="PTHR45527:SF1">
    <property type="entry name" value="FATTY ACID SYNTHASE"/>
    <property type="match status" value="1"/>
</dbReference>
<dbReference type="InterPro" id="IPR036736">
    <property type="entry name" value="ACP-like_sf"/>
</dbReference>
<dbReference type="EMBL" id="JBELOE010000136">
    <property type="protein sequence ID" value="MER2491546.1"/>
    <property type="molecule type" value="Genomic_DNA"/>
</dbReference>
<evidence type="ECO:0000256" key="2">
    <source>
        <dbReference type="ARBA" id="ARBA00022450"/>
    </source>
</evidence>
<dbReference type="CDD" id="cd19531">
    <property type="entry name" value="LCL_NRPS-like"/>
    <property type="match status" value="1"/>
</dbReference>
<dbReference type="InterPro" id="IPR006162">
    <property type="entry name" value="Ppantetheine_attach_site"/>
</dbReference>
<dbReference type="PROSITE" id="PS00455">
    <property type="entry name" value="AMP_BINDING"/>
    <property type="match status" value="2"/>
</dbReference>
<dbReference type="PANTHER" id="PTHR45527">
    <property type="entry name" value="NONRIBOSOMAL PEPTIDE SYNTHETASE"/>
    <property type="match status" value="1"/>
</dbReference>
<dbReference type="InterPro" id="IPR020806">
    <property type="entry name" value="PKS_PP-bd"/>
</dbReference>
<dbReference type="NCBIfam" id="TIGR01733">
    <property type="entry name" value="AA-adenyl-dom"/>
    <property type="match status" value="1"/>
</dbReference>
<proteinExistence type="predicted"/>
<evidence type="ECO:0000259" key="6">
    <source>
        <dbReference type="PROSITE" id="PS50075"/>
    </source>
</evidence>
<gene>
    <name evidence="7" type="ORF">ABS311_06590</name>
</gene>
<dbReference type="SUPFAM" id="SSF56801">
    <property type="entry name" value="Acetyl-CoA synthetase-like"/>
    <property type="match status" value="2"/>
</dbReference>
<dbReference type="Gene3D" id="3.40.50.980">
    <property type="match status" value="2"/>
</dbReference>
<keyword evidence="2" id="KW-0596">Phosphopantetheine</keyword>
<evidence type="ECO:0000256" key="1">
    <source>
        <dbReference type="ARBA" id="ARBA00001957"/>
    </source>
</evidence>
<dbReference type="InterPro" id="IPR009081">
    <property type="entry name" value="PP-bd_ACP"/>
</dbReference>
<dbReference type="PROSITE" id="PS50075">
    <property type="entry name" value="CARRIER"/>
    <property type="match status" value="2"/>
</dbReference>
<dbReference type="InterPro" id="IPR020845">
    <property type="entry name" value="AMP-binding_CS"/>
</dbReference>